<evidence type="ECO:0000313" key="5">
    <source>
        <dbReference type="Proteomes" id="UP000504629"/>
    </source>
</evidence>
<keyword evidence="1 3" id="KW-0193">Cuticle</keyword>
<gene>
    <name evidence="6" type="primary">LOC114244815</name>
</gene>
<dbReference type="GeneID" id="114244815"/>
<keyword evidence="2 4" id="KW-0732">Signal</keyword>
<evidence type="ECO:0000256" key="3">
    <source>
        <dbReference type="PROSITE-ProRule" id="PRU00497"/>
    </source>
</evidence>
<dbReference type="CTD" id="100379439"/>
<evidence type="ECO:0000256" key="1">
    <source>
        <dbReference type="ARBA" id="ARBA00022460"/>
    </source>
</evidence>
<evidence type="ECO:0000256" key="4">
    <source>
        <dbReference type="SAM" id="SignalP"/>
    </source>
</evidence>
<dbReference type="InterPro" id="IPR031311">
    <property type="entry name" value="CHIT_BIND_RR_consensus"/>
</dbReference>
<dbReference type="PANTHER" id="PTHR10380:SF192">
    <property type="entry name" value="GEO02312P1"/>
    <property type="match status" value="1"/>
</dbReference>
<dbReference type="GO" id="GO:0062129">
    <property type="term" value="C:chitin-based extracellular matrix"/>
    <property type="evidence" value="ECO:0007669"/>
    <property type="project" value="TreeGrafter"/>
</dbReference>
<dbReference type="Pfam" id="PF00379">
    <property type="entry name" value="Chitin_bind_4"/>
    <property type="match status" value="1"/>
</dbReference>
<dbReference type="AlphaFoldDB" id="A0A6J2JWG2"/>
<protein>
    <submittedName>
        <fullName evidence="6">Endocuticle structural protein SgAbd-6-like</fullName>
    </submittedName>
</protein>
<evidence type="ECO:0000313" key="6">
    <source>
        <dbReference type="RefSeq" id="XP_028032524.1"/>
    </source>
</evidence>
<dbReference type="KEGG" id="bman:114244815"/>
<dbReference type="OrthoDB" id="6629557at2759"/>
<evidence type="ECO:0000256" key="2">
    <source>
        <dbReference type="ARBA" id="ARBA00022729"/>
    </source>
</evidence>
<feature type="chain" id="PRO_5026856107" evidence="4">
    <location>
        <begin position="16"/>
        <end position="114"/>
    </location>
</feature>
<dbReference type="PANTHER" id="PTHR10380">
    <property type="entry name" value="CUTICLE PROTEIN"/>
    <property type="match status" value="1"/>
</dbReference>
<reference evidence="6" key="1">
    <citation type="submission" date="2025-08" db="UniProtKB">
        <authorList>
            <consortium name="RefSeq"/>
        </authorList>
    </citation>
    <scope>IDENTIFICATION</scope>
    <source>
        <tissue evidence="6">Silk gland</tissue>
    </source>
</reference>
<keyword evidence="5" id="KW-1185">Reference proteome</keyword>
<dbReference type="PROSITE" id="PS00233">
    <property type="entry name" value="CHIT_BIND_RR_1"/>
    <property type="match status" value="1"/>
</dbReference>
<organism evidence="5 6">
    <name type="scientific">Bombyx mandarina</name>
    <name type="common">Wild silk moth</name>
    <name type="synonym">Wild silkworm</name>
    <dbReference type="NCBI Taxonomy" id="7092"/>
    <lineage>
        <taxon>Eukaryota</taxon>
        <taxon>Metazoa</taxon>
        <taxon>Ecdysozoa</taxon>
        <taxon>Arthropoda</taxon>
        <taxon>Hexapoda</taxon>
        <taxon>Insecta</taxon>
        <taxon>Pterygota</taxon>
        <taxon>Neoptera</taxon>
        <taxon>Endopterygota</taxon>
        <taxon>Lepidoptera</taxon>
        <taxon>Glossata</taxon>
        <taxon>Ditrysia</taxon>
        <taxon>Bombycoidea</taxon>
        <taxon>Bombycidae</taxon>
        <taxon>Bombycinae</taxon>
        <taxon>Bombyx</taxon>
    </lineage>
</organism>
<dbReference type="RefSeq" id="XP_028032524.1">
    <property type="nucleotide sequence ID" value="XM_028176723.1"/>
</dbReference>
<sequence>MKLLLALCLVGIVAASRPPGEAQLTSYENVHNGRGNYRFGYSQSDGTVFEQEGTLKNEGQEEESLAVRGKFSWVGPDGVTYTVTFVADEDGYQPEIEQGPGGAVPSAILHSLAG</sequence>
<dbReference type="InterPro" id="IPR050468">
    <property type="entry name" value="Cuticle_Struct_Prot"/>
</dbReference>
<dbReference type="PRINTS" id="PR00947">
    <property type="entry name" value="CUTICLE"/>
</dbReference>
<accession>A0A6J2JWG2</accession>
<dbReference type="GO" id="GO:0008010">
    <property type="term" value="F:structural constituent of chitin-based larval cuticle"/>
    <property type="evidence" value="ECO:0007669"/>
    <property type="project" value="TreeGrafter"/>
</dbReference>
<proteinExistence type="predicted"/>
<feature type="signal peptide" evidence="4">
    <location>
        <begin position="1"/>
        <end position="15"/>
    </location>
</feature>
<dbReference type="Proteomes" id="UP000504629">
    <property type="component" value="Unplaced"/>
</dbReference>
<dbReference type="PROSITE" id="PS51155">
    <property type="entry name" value="CHIT_BIND_RR_2"/>
    <property type="match status" value="1"/>
</dbReference>
<name>A0A6J2JWG2_BOMMA</name>
<dbReference type="InterPro" id="IPR000618">
    <property type="entry name" value="Insect_cuticle"/>
</dbReference>